<proteinExistence type="predicted"/>
<dbReference type="AlphaFoldDB" id="A0A392VHX8"/>
<keyword evidence="3" id="KW-1185">Reference proteome</keyword>
<feature type="region of interest" description="Disordered" evidence="1">
    <location>
        <begin position="36"/>
        <end position="60"/>
    </location>
</feature>
<feature type="non-terminal residue" evidence="2">
    <location>
        <position position="60"/>
    </location>
</feature>
<reference evidence="2 3" key="1">
    <citation type="journal article" date="2018" name="Front. Plant Sci.">
        <title>Red Clover (Trifolium pratense) and Zigzag Clover (T. medium) - A Picture of Genomic Similarities and Differences.</title>
        <authorList>
            <person name="Dluhosova J."/>
            <person name="Istvanek J."/>
            <person name="Nedelnik J."/>
            <person name="Repkova J."/>
        </authorList>
    </citation>
    <scope>NUCLEOTIDE SEQUENCE [LARGE SCALE GENOMIC DNA]</scope>
    <source>
        <strain evidence="3">cv. 10/8</strain>
        <tissue evidence="2">Leaf</tissue>
    </source>
</reference>
<protein>
    <submittedName>
        <fullName evidence="2">Uncharacterized protein</fullName>
    </submittedName>
</protein>
<evidence type="ECO:0000313" key="2">
    <source>
        <dbReference type="EMBL" id="MCI87022.1"/>
    </source>
</evidence>
<dbReference type="EMBL" id="LXQA011155675">
    <property type="protein sequence ID" value="MCI87022.1"/>
    <property type="molecule type" value="Genomic_DNA"/>
</dbReference>
<evidence type="ECO:0000256" key="1">
    <source>
        <dbReference type="SAM" id="MobiDB-lite"/>
    </source>
</evidence>
<name>A0A392VHX8_9FABA</name>
<sequence>MRVAQADMARRTVENFKSEGITVTCALRRADGAARQHQFSRNSKDGTGVYKRSTGLTHCQ</sequence>
<evidence type="ECO:0000313" key="3">
    <source>
        <dbReference type="Proteomes" id="UP000265520"/>
    </source>
</evidence>
<comment type="caution">
    <text evidence="2">The sequence shown here is derived from an EMBL/GenBank/DDBJ whole genome shotgun (WGS) entry which is preliminary data.</text>
</comment>
<organism evidence="2 3">
    <name type="scientific">Trifolium medium</name>
    <dbReference type="NCBI Taxonomy" id="97028"/>
    <lineage>
        <taxon>Eukaryota</taxon>
        <taxon>Viridiplantae</taxon>
        <taxon>Streptophyta</taxon>
        <taxon>Embryophyta</taxon>
        <taxon>Tracheophyta</taxon>
        <taxon>Spermatophyta</taxon>
        <taxon>Magnoliopsida</taxon>
        <taxon>eudicotyledons</taxon>
        <taxon>Gunneridae</taxon>
        <taxon>Pentapetalae</taxon>
        <taxon>rosids</taxon>
        <taxon>fabids</taxon>
        <taxon>Fabales</taxon>
        <taxon>Fabaceae</taxon>
        <taxon>Papilionoideae</taxon>
        <taxon>50 kb inversion clade</taxon>
        <taxon>NPAAA clade</taxon>
        <taxon>Hologalegina</taxon>
        <taxon>IRL clade</taxon>
        <taxon>Trifolieae</taxon>
        <taxon>Trifolium</taxon>
    </lineage>
</organism>
<accession>A0A392VHX8</accession>
<dbReference type="Proteomes" id="UP000265520">
    <property type="component" value="Unassembled WGS sequence"/>
</dbReference>